<dbReference type="NCBIfam" id="TIGR01640">
    <property type="entry name" value="F_box_assoc_1"/>
    <property type="match status" value="1"/>
</dbReference>
<sequence length="419" mass="47570">MEEKNRVTATGIALELENLQILRLGKQTVKAELCRASLCCDSSACPRCGAQSPILPSAQRAADASVLRNPRRRRLILMAPPPIVHSLLQTLHRSHRSCQQSRPISHAPRQTFHPRHRTFHTGATEVVNGLVCFYKANLASVFNLSTREIMCLPYFSDANPKPKTKTKTKTKPKTLNYNYYFGYASSCNEYKLLKLYNVIGGREWEFLTLGKDASWRRPSSRADAPPIDLKRNRSSVYIDGALCCWHKKISNSVILLDYADESWQLVDLPPQIAEPYCWFLLPLRSRFAVASPIDRCFQLDIWVLEGGRGGGGPSPLWTNHFIIDTVIGFPDFDCFIGNLPTGEVLLSFSGMNFPIYAFDPTNGRSEVFEIGMFPSAPHIAYRIHAYYYEEDMTPLRHRISNKLQIMSSRDTPHVKINRM</sequence>
<dbReference type="Proteomes" id="UP000585474">
    <property type="component" value="Unassembled WGS sequence"/>
</dbReference>
<proteinExistence type="predicted"/>
<dbReference type="OrthoDB" id="687122at2759"/>
<dbReference type="Pfam" id="PF08268">
    <property type="entry name" value="FBA_3"/>
    <property type="match status" value="1"/>
</dbReference>
<accession>A0A7J0DX97</accession>
<evidence type="ECO:0000313" key="3">
    <source>
        <dbReference type="Proteomes" id="UP000585474"/>
    </source>
</evidence>
<dbReference type="InterPro" id="IPR013187">
    <property type="entry name" value="F-box-assoc_dom_typ3"/>
</dbReference>
<dbReference type="AlphaFoldDB" id="A0A7J0DX97"/>
<gene>
    <name evidence="2" type="ORF">Acr_00g0087410</name>
</gene>
<organism evidence="2 3">
    <name type="scientific">Actinidia rufa</name>
    <dbReference type="NCBI Taxonomy" id="165716"/>
    <lineage>
        <taxon>Eukaryota</taxon>
        <taxon>Viridiplantae</taxon>
        <taxon>Streptophyta</taxon>
        <taxon>Embryophyta</taxon>
        <taxon>Tracheophyta</taxon>
        <taxon>Spermatophyta</taxon>
        <taxon>Magnoliopsida</taxon>
        <taxon>eudicotyledons</taxon>
        <taxon>Gunneridae</taxon>
        <taxon>Pentapetalae</taxon>
        <taxon>asterids</taxon>
        <taxon>Ericales</taxon>
        <taxon>Actinidiaceae</taxon>
        <taxon>Actinidia</taxon>
    </lineage>
</organism>
<keyword evidence="3" id="KW-1185">Reference proteome</keyword>
<evidence type="ECO:0000259" key="1">
    <source>
        <dbReference type="Pfam" id="PF08268"/>
    </source>
</evidence>
<dbReference type="PANTHER" id="PTHR31111">
    <property type="entry name" value="BNAA05G37150D PROTEIN-RELATED"/>
    <property type="match status" value="1"/>
</dbReference>
<dbReference type="PANTHER" id="PTHR31111:SF138">
    <property type="entry name" value="F-BOX ASSOCIATED DOMAIN-CONTAINING PROTEIN"/>
    <property type="match status" value="1"/>
</dbReference>
<reference evidence="3" key="1">
    <citation type="submission" date="2019-07" db="EMBL/GenBank/DDBJ databases">
        <title>De Novo Assembly of kiwifruit Actinidia rufa.</title>
        <authorList>
            <person name="Sugita-Konishi S."/>
            <person name="Sato K."/>
            <person name="Mori E."/>
            <person name="Abe Y."/>
            <person name="Kisaki G."/>
            <person name="Hamano K."/>
            <person name="Suezawa K."/>
            <person name="Otani M."/>
            <person name="Fukuda T."/>
            <person name="Manabe T."/>
            <person name="Gomi K."/>
            <person name="Tabuchi M."/>
            <person name="Akimitsu K."/>
            <person name="Kataoka I."/>
        </authorList>
    </citation>
    <scope>NUCLEOTIDE SEQUENCE [LARGE SCALE GENOMIC DNA]</scope>
    <source>
        <strain evidence="3">cv. Fuchu</strain>
    </source>
</reference>
<dbReference type="EMBL" id="BJWL01000430">
    <property type="protein sequence ID" value="GFS43863.1"/>
    <property type="molecule type" value="Genomic_DNA"/>
</dbReference>
<dbReference type="InterPro" id="IPR017451">
    <property type="entry name" value="F-box-assoc_interact_dom"/>
</dbReference>
<comment type="caution">
    <text evidence="2">The sequence shown here is derived from an EMBL/GenBank/DDBJ whole genome shotgun (WGS) entry which is preliminary data.</text>
</comment>
<protein>
    <recommendedName>
        <fullName evidence="1">F-box associated beta-propeller type 3 domain-containing protein</fullName>
    </recommendedName>
</protein>
<feature type="domain" description="F-box associated beta-propeller type 3" evidence="1">
    <location>
        <begin position="97"/>
        <end position="374"/>
    </location>
</feature>
<evidence type="ECO:0000313" key="2">
    <source>
        <dbReference type="EMBL" id="GFS43863.1"/>
    </source>
</evidence>
<name>A0A7J0DX97_9ERIC</name>